<evidence type="ECO:0000313" key="3">
    <source>
        <dbReference type="Proteomes" id="UP000239532"/>
    </source>
</evidence>
<evidence type="ECO:0000313" key="2">
    <source>
        <dbReference type="EMBL" id="PRP67049.1"/>
    </source>
</evidence>
<sequence>MESDQFLQQHQTEPVITPMKWVLYFIVTSLPVIGTVLLLVWAFSNDGRPTRQNWAKGMLLFYVLTIIILGLFFVIFGAAIFAAAASNGSNY</sequence>
<feature type="transmembrane region" description="Helical" evidence="1">
    <location>
        <begin position="21"/>
        <end position="44"/>
    </location>
</feature>
<organism evidence="2 3">
    <name type="scientific">Nonlabens agnitus</name>
    <dbReference type="NCBI Taxonomy" id="870484"/>
    <lineage>
        <taxon>Bacteria</taxon>
        <taxon>Pseudomonadati</taxon>
        <taxon>Bacteroidota</taxon>
        <taxon>Flavobacteriia</taxon>
        <taxon>Flavobacteriales</taxon>
        <taxon>Flavobacteriaceae</taxon>
        <taxon>Nonlabens</taxon>
    </lineage>
</organism>
<accession>A0A2S9WUB6</accession>
<protein>
    <submittedName>
        <fullName evidence="2">Uncharacterized protein</fullName>
    </submittedName>
</protein>
<dbReference type="OrthoDB" id="2943819at2"/>
<reference evidence="2 3" key="1">
    <citation type="submission" date="2016-11" db="EMBL/GenBank/DDBJ databases">
        <title>Trade-off between light-utilization and light-protection in marine flavobacteria.</title>
        <authorList>
            <person name="Kumagai Y."/>
        </authorList>
    </citation>
    <scope>NUCLEOTIDE SEQUENCE [LARGE SCALE GENOMIC DNA]</scope>
    <source>
        <strain evidence="2 3">JCM 17109</strain>
    </source>
</reference>
<keyword evidence="1" id="KW-0812">Transmembrane</keyword>
<comment type="caution">
    <text evidence="2">The sequence shown here is derived from an EMBL/GenBank/DDBJ whole genome shotgun (WGS) entry which is preliminary data.</text>
</comment>
<dbReference type="EMBL" id="MQUC01000003">
    <property type="protein sequence ID" value="PRP67049.1"/>
    <property type="molecule type" value="Genomic_DNA"/>
</dbReference>
<name>A0A2S9WUB6_9FLAO</name>
<proteinExistence type="predicted"/>
<dbReference type="Proteomes" id="UP000239532">
    <property type="component" value="Unassembled WGS sequence"/>
</dbReference>
<keyword evidence="1" id="KW-1133">Transmembrane helix</keyword>
<keyword evidence="1" id="KW-0472">Membrane</keyword>
<dbReference type="RefSeq" id="WP_105982825.1">
    <property type="nucleotide sequence ID" value="NZ_MQUC01000003.1"/>
</dbReference>
<keyword evidence="3" id="KW-1185">Reference proteome</keyword>
<feature type="transmembrane region" description="Helical" evidence="1">
    <location>
        <begin position="59"/>
        <end position="85"/>
    </location>
</feature>
<dbReference type="AlphaFoldDB" id="A0A2S9WUB6"/>
<gene>
    <name evidence="2" type="ORF">BST86_08010</name>
</gene>
<evidence type="ECO:0000256" key="1">
    <source>
        <dbReference type="SAM" id="Phobius"/>
    </source>
</evidence>